<feature type="compositionally biased region" description="Low complexity" evidence="1">
    <location>
        <begin position="159"/>
        <end position="169"/>
    </location>
</feature>
<reference evidence="3" key="1">
    <citation type="submission" date="2022-11" db="UniProtKB">
        <authorList>
            <consortium name="WormBaseParasite"/>
        </authorList>
    </citation>
    <scope>IDENTIFICATION</scope>
</reference>
<organism evidence="2 3">
    <name type="scientific">Plectus sambesii</name>
    <dbReference type="NCBI Taxonomy" id="2011161"/>
    <lineage>
        <taxon>Eukaryota</taxon>
        <taxon>Metazoa</taxon>
        <taxon>Ecdysozoa</taxon>
        <taxon>Nematoda</taxon>
        <taxon>Chromadorea</taxon>
        <taxon>Plectida</taxon>
        <taxon>Plectina</taxon>
        <taxon>Plectoidea</taxon>
        <taxon>Plectidae</taxon>
        <taxon>Plectus</taxon>
    </lineage>
</organism>
<feature type="region of interest" description="Disordered" evidence="1">
    <location>
        <begin position="147"/>
        <end position="178"/>
    </location>
</feature>
<sequence>MVTAAARPTLFAYCRSGKVEQASKWKAQVLIATNGVRRICRRALPVDREQSTEATVGGSTGDLLTRRRAKSPSRSRSLAPPPLAAAPVDGRRRGAVDGLGAAANRISSRPIAAVAVPHSSRSRLSSSASNLVGKYLTKRVITYTGDRLTGRVREPTDYSQPHSSPSSHSEGAPYPPPGAPSPLFPLKLAFSRRKRSFALLVKNRAARIRAGLCSRSCPAAHDLVTKQTNWFPNDRPAPPYARLVLTVAPLRAVDERMSHHRARRHSTPSNWLHRAATC</sequence>
<accession>A0A914VTK4</accession>
<dbReference type="AlphaFoldDB" id="A0A914VTK4"/>
<evidence type="ECO:0000313" key="2">
    <source>
        <dbReference type="Proteomes" id="UP000887566"/>
    </source>
</evidence>
<evidence type="ECO:0000256" key="1">
    <source>
        <dbReference type="SAM" id="MobiDB-lite"/>
    </source>
</evidence>
<keyword evidence="2" id="KW-1185">Reference proteome</keyword>
<proteinExistence type="predicted"/>
<protein>
    <submittedName>
        <fullName evidence="3">Uncharacterized protein</fullName>
    </submittedName>
</protein>
<feature type="region of interest" description="Disordered" evidence="1">
    <location>
        <begin position="47"/>
        <end position="90"/>
    </location>
</feature>
<dbReference type="WBParaSite" id="PSAMB.scaffold2384size23478.g17525.t1">
    <property type="protein sequence ID" value="PSAMB.scaffold2384size23478.g17525.t1"/>
    <property type="gene ID" value="PSAMB.scaffold2384size23478.g17525"/>
</dbReference>
<evidence type="ECO:0000313" key="3">
    <source>
        <dbReference type="WBParaSite" id="PSAMB.scaffold2384size23478.g17525.t1"/>
    </source>
</evidence>
<dbReference type="Proteomes" id="UP000887566">
    <property type="component" value="Unplaced"/>
</dbReference>
<name>A0A914VTK4_9BILA</name>